<dbReference type="Gene3D" id="3.40.190.10">
    <property type="entry name" value="Periplasmic binding protein-like II"/>
    <property type="match status" value="1"/>
</dbReference>
<dbReference type="Pfam" id="PF01547">
    <property type="entry name" value="SBP_bac_1"/>
    <property type="match status" value="1"/>
</dbReference>
<evidence type="ECO:0000313" key="1">
    <source>
        <dbReference type="EMBL" id="BDZ42198.1"/>
    </source>
</evidence>
<name>A0ABN6XDI1_9CELL</name>
<dbReference type="PANTHER" id="PTHR43649">
    <property type="entry name" value="ARABINOSE-BINDING PROTEIN-RELATED"/>
    <property type="match status" value="1"/>
</dbReference>
<dbReference type="EMBL" id="AP027729">
    <property type="protein sequence ID" value="BDZ42198.1"/>
    <property type="molecule type" value="Genomic_DNA"/>
</dbReference>
<protein>
    <recommendedName>
        <fullName evidence="3">Extracellular solute-binding protein</fullName>
    </recommendedName>
</protein>
<proteinExistence type="predicted"/>
<reference evidence="2" key="1">
    <citation type="journal article" date="2019" name="Int. J. Syst. Evol. Microbiol.">
        <title>The Global Catalogue of Microorganisms (GCM) 10K type strain sequencing project: providing services to taxonomists for standard genome sequencing and annotation.</title>
        <authorList>
            <consortium name="The Broad Institute Genomics Platform"/>
            <consortium name="The Broad Institute Genome Sequencing Center for Infectious Disease"/>
            <person name="Wu L."/>
            <person name="Ma J."/>
        </authorList>
    </citation>
    <scope>NUCLEOTIDE SEQUENCE [LARGE SCALE GENOMIC DNA]</scope>
    <source>
        <strain evidence="2">NBRC 108565</strain>
    </source>
</reference>
<keyword evidence="2" id="KW-1185">Reference proteome</keyword>
<organism evidence="1 2">
    <name type="scientific">Paraoerskovia sediminicola</name>
    <dbReference type="NCBI Taxonomy" id="1138587"/>
    <lineage>
        <taxon>Bacteria</taxon>
        <taxon>Bacillati</taxon>
        <taxon>Actinomycetota</taxon>
        <taxon>Actinomycetes</taxon>
        <taxon>Micrococcales</taxon>
        <taxon>Cellulomonadaceae</taxon>
        <taxon>Paraoerskovia</taxon>
    </lineage>
</organism>
<evidence type="ECO:0008006" key="3">
    <source>
        <dbReference type="Google" id="ProtNLM"/>
    </source>
</evidence>
<dbReference type="InterPro" id="IPR050490">
    <property type="entry name" value="Bact_solute-bd_prot1"/>
</dbReference>
<dbReference type="SUPFAM" id="SSF53850">
    <property type="entry name" value="Periplasmic binding protein-like II"/>
    <property type="match status" value="1"/>
</dbReference>
<gene>
    <name evidence="1" type="ORF">GCM10025865_14970</name>
</gene>
<evidence type="ECO:0000313" key="2">
    <source>
        <dbReference type="Proteomes" id="UP001321475"/>
    </source>
</evidence>
<sequence length="314" mass="33640">MDGTFSPGGWDSVKQGDGIYGLPMGSGPMALFYNKAVFDAHGIEVPTTWDEYYESAKKLHEADPNVYMTADAGDAGFTLSMIWQAGGRPYSVDGTDVSIDFSDEGSQKFAAQWQKMIDEGLIADINGWTDEWFQGLGDGTIASLATGAWMPPNLESGAAAASGDWRVAPMPQWIEGEHVNAENGGGALSVMEASENKELAYAFLDYANVGEGVQTRVDQGSFPATTAELNSDEYLEAAPEYFGGQKINEVLAQAAADVAPGWQFLPYQSYATSIFADTAGRAYIDDSISLADGIASWQDAQVKYGNDQGFSVNQ</sequence>
<accession>A0ABN6XDI1</accession>
<dbReference type="PANTHER" id="PTHR43649:SF14">
    <property type="entry name" value="BLR3389 PROTEIN"/>
    <property type="match status" value="1"/>
</dbReference>
<dbReference type="Proteomes" id="UP001321475">
    <property type="component" value="Chromosome"/>
</dbReference>
<dbReference type="InterPro" id="IPR006059">
    <property type="entry name" value="SBP"/>
</dbReference>